<evidence type="ECO:0000313" key="1">
    <source>
        <dbReference type="EMBL" id="CAI44181.1"/>
    </source>
</evidence>
<organism evidence="1 2">
    <name type="scientific">Acidianus rod-shaped virus 1</name>
    <dbReference type="NCBI Taxonomy" id="309181"/>
    <lineage>
        <taxon>Viruses</taxon>
        <taxon>Adnaviria</taxon>
        <taxon>Zilligvirae</taxon>
        <taxon>Taleaviricota</taxon>
        <taxon>Tokiviricetes</taxon>
        <taxon>Ligamenvirales</taxon>
        <taxon>Rudiviridae</taxon>
        <taxon>Itarudivirus</taxon>
        <taxon>Itarudivirus pozzuoliense</taxon>
        <taxon>Itarudivirus ARV1</taxon>
    </lineage>
</organism>
<dbReference type="EMBL" id="AJ875026">
    <property type="protein sequence ID" value="CAI44181.1"/>
    <property type="molecule type" value="Genomic_DNA"/>
</dbReference>
<protein>
    <submittedName>
        <fullName evidence="1">Uncharacterized protein</fullName>
    </submittedName>
</protein>
<dbReference type="Proteomes" id="UP000001777">
    <property type="component" value="Segment"/>
</dbReference>
<keyword evidence="2" id="KW-1185">Reference proteome</keyword>
<name>Q50I45_9VIRU</name>
<dbReference type="GeneID" id="5729538"/>
<reference evidence="1 2" key="1">
    <citation type="journal article" date="2005" name="Virology">
        <title>A novel rudivirus, ARV1, of the hyperthermophilic archaeal genus Acidianus.</title>
        <authorList>
            <person name="Vestergaard G."/>
            <person name="Haring M."/>
            <person name="Peng X."/>
            <person name="Rachel R."/>
            <person name="Garrett R.A."/>
            <person name="Prangishvili D."/>
        </authorList>
    </citation>
    <scope>NUCLEOTIDE SEQUENCE</scope>
</reference>
<evidence type="ECO:0000313" key="2">
    <source>
        <dbReference type="Proteomes" id="UP000001777"/>
    </source>
</evidence>
<sequence>MARKHGYRSTASMKYHLYHKIFSKSVFPAFNQMFNAGVRATLPSALESIKVPPYFNTDYGVAFASIISSFLSALNNFASLTLNNINTPTTATSLGIPATTLQQQGIDAIADYAVAYDSYVKLCAILYQVATFDETDWDYSVYAPGNGTLFNNEACGKLKILLTKPPTTVVDVNVETLGIGSTQIPQVDSGLLSATNNTGAGELLNKLSRQKGVSPSNYFETLPDLSKYLLSFLPIINKDIDGGIALDVAWFDRSAFSAPTADGSQQLEDGVILQNFSQAIGMVLDLTPLDFAPLMPDFPENGNLSIEDLVAILSTDKAIISVFGSVFEQHLHQLGPGATNVAQSQYAETFISSYEIYMQIQKIVNRKYSNIWYAKMVADAALQVARYPYLANLSYASGQRTLPYDQFLQQWKTQWKLYGLTDADLQYALQLGQQYQGQALRQSQQKLEQKSVYAKTYKPLFYYNNFRSVAER</sequence>
<proteinExistence type="predicted"/>
<dbReference type="KEGG" id="vg:5729538"/>
<dbReference type="RefSeq" id="YP_001542643.1">
    <property type="nucleotide sequence ID" value="NC_009965.1"/>
</dbReference>
<accession>Q50I45</accession>
<dbReference type="OrthoDB" id="2568at10239"/>